<accession>A0A7J8DHR0</accession>
<keyword evidence="2" id="KW-1185">Reference proteome</keyword>
<dbReference type="Gene3D" id="3.30.420.10">
    <property type="entry name" value="Ribonuclease H-like superfamily/Ribonuclease H"/>
    <property type="match status" value="1"/>
</dbReference>
<name>A0A7J8DHR0_ROUAE</name>
<dbReference type="AlphaFoldDB" id="A0A7J8DHR0"/>
<dbReference type="InterPro" id="IPR036397">
    <property type="entry name" value="RNaseH_sf"/>
</dbReference>
<sequence length="126" mass="14333">MQSKYTPFDPEAQDSQHTVNTAFVAQSSTDICHQLQQQRDNFTQSLKVANEVLENCNQKAEGKRANFYMDSRYAFATLHIRRAIYRERGLLTAGGKEIKNKEEILQLLEQYGCLLNSSHILQGPPG</sequence>
<reference evidence="1 2" key="1">
    <citation type="journal article" date="2020" name="Nature">
        <title>Six reference-quality genomes reveal evolution of bat adaptations.</title>
        <authorList>
            <person name="Jebb D."/>
            <person name="Huang Z."/>
            <person name="Pippel M."/>
            <person name="Hughes G.M."/>
            <person name="Lavrichenko K."/>
            <person name="Devanna P."/>
            <person name="Winkler S."/>
            <person name="Jermiin L.S."/>
            <person name="Skirmuntt E.C."/>
            <person name="Katzourakis A."/>
            <person name="Burkitt-Gray L."/>
            <person name="Ray D.A."/>
            <person name="Sullivan K.A.M."/>
            <person name="Roscito J.G."/>
            <person name="Kirilenko B.M."/>
            <person name="Davalos L.M."/>
            <person name="Corthals A.P."/>
            <person name="Power M.L."/>
            <person name="Jones G."/>
            <person name="Ransome R.D."/>
            <person name="Dechmann D.K.N."/>
            <person name="Locatelli A.G."/>
            <person name="Puechmaille S.J."/>
            <person name="Fedrigo O."/>
            <person name="Jarvis E.D."/>
            <person name="Hiller M."/>
            <person name="Vernes S.C."/>
            <person name="Myers E.W."/>
            <person name="Teeling E.C."/>
        </authorList>
    </citation>
    <scope>NUCLEOTIDE SEQUENCE [LARGE SCALE GENOMIC DNA]</scope>
    <source>
        <strain evidence="1">MRouAeg1</strain>
        <tissue evidence="1">Muscle</tissue>
    </source>
</reference>
<organism evidence="1 2">
    <name type="scientific">Rousettus aegyptiacus</name>
    <name type="common">Egyptian fruit bat</name>
    <name type="synonym">Pteropus aegyptiacus</name>
    <dbReference type="NCBI Taxonomy" id="9407"/>
    <lineage>
        <taxon>Eukaryota</taxon>
        <taxon>Metazoa</taxon>
        <taxon>Chordata</taxon>
        <taxon>Craniata</taxon>
        <taxon>Vertebrata</taxon>
        <taxon>Euteleostomi</taxon>
        <taxon>Mammalia</taxon>
        <taxon>Eutheria</taxon>
        <taxon>Laurasiatheria</taxon>
        <taxon>Chiroptera</taxon>
        <taxon>Yinpterochiroptera</taxon>
        <taxon>Pteropodoidea</taxon>
        <taxon>Pteropodidae</taxon>
        <taxon>Rousettinae</taxon>
        <taxon>Rousettus</taxon>
    </lineage>
</organism>
<gene>
    <name evidence="1" type="ORF">HJG63_008580</name>
</gene>
<evidence type="ECO:0000313" key="2">
    <source>
        <dbReference type="Proteomes" id="UP000593571"/>
    </source>
</evidence>
<dbReference type="SUPFAM" id="SSF53098">
    <property type="entry name" value="Ribonuclease H-like"/>
    <property type="match status" value="1"/>
</dbReference>
<dbReference type="EMBL" id="JACASE010000012">
    <property type="protein sequence ID" value="KAF6422774.1"/>
    <property type="molecule type" value="Genomic_DNA"/>
</dbReference>
<comment type="caution">
    <text evidence="1">The sequence shown here is derived from an EMBL/GenBank/DDBJ whole genome shotgun (WGS) entry which is preliminary data.</text>
</comment>
<protein>
    <submittedName>
        <fullName evidence="1">Uncharacterized protein</fullName>
    </submittedName>
</protein>
<proteinExistence type="predicted"/>
<dbReference type="InterPro" id="IPR012337">
    <property type="entry name" value="RNaseH-like_sf"/>
</dbReference>
<dbReference type="GO" id="GO:0003676">
    <property type="term" value="F:nucleic acid binding"/>
    <property type="evidence" value="ECO:0007669"/>
    <property type="project" value="InterPro"/>
</dbReference>
<evidence type="ECO:0000313" key="1">
    <source>
        <dbReference type="EMBL" id="KAF6422774.1"/>
    </source>
</evidence>
<dbReference type="Proteomes" id="UP000593571">
    <property type="component" value="Unassembled WGS sequence"/>
</dbReference>